<keyword evidence="5 7" id="KW-0539">Nucleus</keyword>
<dbReference type="Proteomes" id="UP000594260">
    <property type="component" value="Unplaced"/>
</dbReference>
<dbReference type="InterPro" id="IPR036388">
    <property type="entry name" value="WH-like_DNA-bd_sf"/>
</dbReference>
<dbReference type="RefSeq" id="XP_022671815.1">
    <property type="nucleotide sequence ID" value="XM_022816080.1"/>
</dbReference>
<dbReference type="InterPro" id="IPR001766">
    <property type="entry name" value="Fork_head_dom"/>
</dbReference>
<dbReference type="PANTHER" id="PTHR11829:SF377">
    <property type="entry name" value="FORK HEAD DOMAIN-CONTAINING PROTEIN FD4-RELATED"/>
    <property type="match status" value="1"/>
</dbReference>
<dbReference type="OrthoDB" id="5954824at2759"/>
<keyword evidence="12" id="KW-1185">Reference proteome</keyword>
<feature type="region of interest" description="Disordered" evidence="9">
    <location>
        <begin position="1"/>
        <end position="37"/>
    </location>
</feature>
<sequence length="517" mass="56080">MVINEDHPLTLSNPLRVPPAADGGGIETPPHLLPHSQLFGQHPLLHPNPMFNPLALVSGHYPVGAKSPECIDQNMSSSPARYPSSPTQSPALPAFPPHAGFSPAEDKAPFGRDFSPPPGDGSQGQLGNQSVSQISSYQGGDRYSPPPESTGPCPTYGDQKPPYSYISLTFMAIQSSKEKMLTLNEIYKFIMDRFPYYRKNTQRWQNSLRHNLSFNDCFIKIPRRPDRPGKGSYWALHPSCGDMFENGSFLRRRKRFKLNRHVKDATAMAIAELKHYENMCNQQQQQQQQHQQQQNALQEQTKFRLNALAVAKTHLVPHSNGPRPSVSPPSAAQTLLQAHTSPSAPLQRSQNKQSFSIDNIIGGGGGGGSDRSAASSPPTPVAQASAPPVLQQFPQGYPQLAGVAPQYHAQLAQLQEFNSLLARLPAFPGAPLGAFNPALAQQALVMSQLAAAANADFLRKYAEAAAVAAQASLAAEDLSRPASPSASKASDREDEGHEDNNDDDLDVVSSEDHSKNC</sequence>
<dbReference type="FunFam" id="1.10.10.10:FF:000082">
    <property type="entry name" value="forkhead box protein B2"/>
    <property type="match status" value="1"/>
</dbReference>
<comment type="subcellular location">
    <subcellularLocation>
        <location evidence="1 7">Nucleus</location>
    </subcellularLocation>
</comment>
<comment type="function">
    <text evidence="6">Involved in development during embryogenesis.</text>
</comment>
<feature type="compositionally biased region" description="Polar residues" evidence="9">
    <location>
        <begin position="123"/>
        <end position="138"/>
    </location>
</feature>
<organism evidence="11 12">
    <name type="scientific">Varroa destructor</name>
    <name type="common">Honeybee mite</name>
    <dbReference type="NCBI Taxonomy" id="109461"/>
    <lineage>
        <taxon>Eukaryota</taxon>
        <taxon>Metazoa</taxon>
        <taxon>Ecdysozoa</taxon>
        <taxon>Arthropoda</taxon>
        <taxon>Chelicerata</taxon>
        <taxon>Arachnida</taxon>
        <taxon>Acari</taxon>
        <taxon>Parasitiformes</taxon>
        <taxon>Mesostigmata</taxon>
        <taxon>Gamasina</taxon>
        <taxon>Dermanyssoidea</taxon>
        <taxon>Varroidae</taxon>
        <taxon>Varroa</taxon>
    </lineage>
</organism>
<keyword evidence="2" id="KW-0805">Transcription regulation</keyword>
<dbReference type="GO" id="GO:0009653">
    <property type="term" value="P:anatomical structure morphogenesis"/>
    <property type="evidence" value="ECO:0007669"/>
    <property type="project" value="TreeGrafter"/>
</dbReference>
<feature type="DNA-binding region" description="Fork-head" evidence="7">
    <location>
        <begin position="160"/>
        <end position="254"/>
    </location>
</feature>
<dbReference type="InterPro" id="IPR018122">
    <property type="entry name" value="TF_fork_head_CS_1"/>
</dbReference>
<feature type="compositionally biased region" description="Low complexity" evidence="9">
    <location>
        <begin position="473"/>
        <end position="488"/>
    </location>
</feature>
<dbReference type="Pfam" id="PF00250">
    <property type="entry name" value="Forkhead"/>
    <property type="match status" value="1"/>
</dbReference>
<dbReference type="GO" id="GO:0000978">
    <property type="term" value="F:RNA polymerase II cis-regulatory region sequence-specific DNA binding"/>
    <property type="evidence" value="ECO:0007669"/>
    <property type="project" value="TreeGrafter"/>
</dbReference>
<feature type="region of interest" description="Disordered" evidence="9">
    <location>
        <begin position="68"/>
        <end position="157"/>
    </location>
</feature>
<feature type="region of interest" description="Disordered" evidence="9">
    <location>
        <begin position="473"/>
        <end position="517"/>
    </location>
</feature>
<evidence type="ECO:0000256" key="1">
    <source>
        <dbReference type="ARBA" id="ARBA00004123"/>
    </source>
</evidence>
<evidence type="ECO:0000256" key="4">
    <source>
        <dbReference type="ARBA" id="ARBA00023163"/>
    </source>
</evidence>
<dbReference type="EnsemblMetazoa" id="XM_022816080">
    <property type="protein sequence ID" value="XP_022671815"/>
    <property type="gene ID" value="LOC111254828"/>
</dbReference>
<feature type="compositionally biased region" description="Polar residues" evidence="9">
    <location>
        <begin position="73"/>
        <end position="90"/>
    </location>
</feature>
<feature type="compositionally biased region" description="Basic and acidic residues" evidence="9">
    <location>
        <begin position="489"/>
        <end position="499"/>
    </location>
</feature>
<feature type="coiled-coil region" evidence="8">
    <location>
        <begin position="273"/>
        <end position="300"/>
    </location>
</feature>
<dbReference type="SUPFAM" id="SSF46785">
    <property type="entry name" value="Winged helix' DNA-binding domain"/>
    <property type="match status" value="1"/>
</dbReference>
<evidence type="ECO:0000256" key="6">
    <source>
        <dbReference type="ARBA" id="ARBA00060234"/>
    </source>
</evidence>
<evidence type="ECO:0000259" key="10">
    <source>
        <dbReference type="PROSITE" id="PS50039"/>
    </source>
</evidence>
<evidence type="ECO:0000256" key="2">
    <source>
        <dbReference type="ARBA" id="ARBA00023015"/>
    </source>
</evidence>
<dbReference type="PROSITE" id="PS00658">
    <property type="entry name" value="FORK_HEAD_2"/>
    <property type="match status" value="1"/>
</dbReference>
<proteinExistence type="predicted"/>
<keyword evidence="4" id="KW-0804">Transcription</keyword>
<feature type="compositionally biased region" description="Polar residues" evidence="9">
    <location>
        <begin position="328"/>
        <end position="357"/>
    </location>
</feature>
<dbReference type="AlphaFoldDB" id="A0A7M7KU84"/>
<evidence type="ECO:0000256" key="8">
    <source>
        <dbReference type="SAM" id="Coils"/>
    </source>
</evidence>
<protein>
    <recommendedName>
        <fullName evidence="10">Fork-head domain-containing protein</fullName>
    </recommendedName>
</protein>
<feature type="region of interest" description="Disordered" evidence="9">
    <location>
        <begin position="316"/>
        <end position="385"/>
    </location>
</feature>
<dbReference type="GO" id="GO:0000981">
    <property type="term" value="F:DNA-binding transcription factor activity, RNA polymerase II-specific"/>
    <property type="evidence" value="ECO:0007669"/>
    <property type="project" value="TreeGrafter"/>
</dbReference>
<keyword evidence="8" id="KW-0175">Coiled coil</keyword>
<dbReference type="InterPro" id="IPR036390">
    <property type="entry name" value="WH_DNA-bd_sf"/>
</dbReference>
<dbReference type="PROSITE" id="PS00657">
    <property type="entry name" value="FORK_HEAD_1"/>
    <property type="match status" value="1"/>
</dbReference>
<dbReference type="InterPro" id="IPR030456">
    <property type="entry name" value="TF_fork_head_CS_2"/>
</dbReference>
<dbReference type="SMART" id="SM00339">
    <property type="entry name" value="FH"/>
    <property type="match status" value="1"/>
</dbReference>
<feature type="domain" description="Fork-head" evidence="10">
    <location>
        <begin position="160"/>
        <end position="254"/>
    </location>
</feature>
<name>A0A7M7KU84_VARDE</name>
<dbReference type="Gene3D" id="1.10.10.10">
    <property type="entry name" value="Winged helix-like DNA-binding domain superfamily/Winged helix DNA-binding domain"/>
    <property type="match status" value="1"/>
</dbReference>
<dbReference type="InterPro" id="IPR050211">
    <property type="entry name" value="FOX_domain-containing"/>
</dbReference>
<reference evidence="11" key="1">
    <citation type="submission" date="2021-01" db="UniProtKB">
        <authorList>
            <consortium name="EnsemblMetazoa"/>
        </authorList>
    </citation>
    <scope>IDENTIFICATION</scope>
</reference>
<evidence type="ECO:0000256" key="9">
    <source>
        <dbReference type="SAM" id="MobiDB-lite"/>
    </source>
</evidence>
<dbReference type="PANTHER" id="PTHR11829">
    <property type="entry name" value="FORKHEAD BOX PROTEIN"/>
    <property type="match status" value="1"/>
</dbReference>
<evidence type="ECO:0000313" key="12">
    <source>
        <dbReference type="Proteomes" id="UP000594260"/>
    </source>
</evidence>
<keyword evidence="3 7" id="KW-0238">DNA-binding</keyword>
<evidence type="ECO:0000256" key="7">
    <source>
        <dbReference type="PROSITE-ProRule" id="PRU00089"/>
    </source>
</evidence>
<evidence type="ECO:0000313" key="11">
    <source>
        <dbReference type="EnsemblMetazoa" id="XP_022671815"/>
    </source>
</evidence>
<dbReference type="PROSITE" id="PS50039">
    <property type="entry name" value="FORK_HEAD_3"/>
    <property type="match status" value="1"/>
</dbReference>
<dbReference type="KEGG" id="vde:111254828"/>
<dbReference type="InParanoid" id="A0A7M7KU84"/>
<evidence type="ECO:0000256" key="3">
    <source>
        <dbReference type="ARBA" id="ARBA00023125"/>
    </source>
</evidence>
<dbReference type="GeneID" id="111254828"/>
<dbReference type="GO" id="GO:0005634">
    <property type="term" value="C:nucleus"/>
    <property type="evidence" value="ECO:0007669"/>
    <property type="project" value="UniProtKB-SubCell"/>
</dbReference>
<evidence type="ECO:0000256" key="5">
    <source>
        <dbReference type="ARBA" id="ARBA00023242"/>
    </source>
</evidence>
<dbReference type="PRINTS" id="PR00053">
    <property type="entry name" value="FORKHEAD"/>
</dbReference>
<accession>A0A7M7KU84</accession>
<dbReference type="GO" id="GO:0030154">
    <property type="term" value="P:cell differentiation"/>
    <property type="evidence" value="ECO:0007669"/>
    <property type="project" value="TreeGrafter"/>
</dbReference>